<feature type="region of interest" description="Disordered" evidence="1">
    <location>
        <begin position="40"/>
        <end position="108"/>
    </location>
</feature>
<dbReference type="Proteomes" id="UP000616769">
    <property type="component" value="Unassembled WGS sequence"/>
</dbReference>
<dbReference type="AlphaFoldDB" id="A0A132AK91"/>
<evidence type="ECO:0000313" key="3">
    <source>
        <dbReference type="Proteomes" id="UP000616769"/>
    </source>
</evidence>
<protein>
    <submittedName>
        <fullName evidence="2">Uncharacterized protein</fullName>
    </submittedName>
</protein>
<reference evidence="2 3" key="1">
    <citation type="journal article" date="2015" name="Parasit. Vectors">
        <title>Draft genome of the scabies mite.</title>
        <authorList>
            <person name="Rider S.D.Jr."/>
            <person name="Morgan M.S."/>
            <person name="Arlian L.G."/>
        </authorList>
    </citation>
    <scope>NUCLEOTIDE SEQUENCE [LARGE SCALE GENOMIC DNA]</scope>
    <source>
        <strain evidence="2">Arlian Lab</strain>
    </source>
</reference>
<evidence type="ECO:0000256" key="1">
    <source>
        <dbReference type="SAM" id="MobiDB-lite"/>
    </source>
</evidence>
<feature type="compositionally biased region" description="Pro residues" evidence="1">
    <location>
        <begin position="92"/>
        <end position="108"/>
    </location>
</feature>
<sequence length="108" mass="12144">MPILFASSSSPTNQSSHLNNYGSSARTLLLPIAIMNRSDEASGVTVAEEPEPNQSDHHHHTFPLPQQQYPILDAQLFQETNQQQQQQRQQSPQPPPPPPPPYTPRDER</sequence>
<gene>
    <name evidence="2" type="ORF">QR98_0099770</name>
</gene>
<organism evidence="2 3">
    <name type="scientific">Sarcoptes scabiei</name>
    <name type="common">Itch mite</name>
    <name type="synonym">Acarus scabiei</name>
    <dbReference type="NCBI Taxonomy" id="52283"/>
    <lineage>
        <taxon>Eukaryota</taxon>
        <taxon>Metazoa</taxon>
        <taxon>Ecdysozoa</taxon>
        <taxon>Arthropoda</taxon>
        <taxon>Chelicerata</taxon>
        <taxon>Arachnida</taxon>
        <taxon>Acari</taxon>
        <taxon>Acariformes</taxon>
        <taxon>Sarcoptiformes</taxon>
        <taxon>Astigmata</taxon>
        <taxon>Psoroptidia</taxon>
        <taxon>Sarcoptoidea</taxon>
        <taxon>Sarcoptidae</taxon>
        <taxon>Sarcoptinae</taxon>
        <taxon>Sarcoptes</taxon>
    </lineage>
</organism>
<comment type="caution">
    <text evidence="2">The sequence shown here is derived from an EMBL/GenBank/DDBJ whole genome shotgun (WGS) entry which is preliminary data.</text>
</comment>
<feature type="region of interest" description="Disordered" evidence="1">
    <location>
        <begin position="1"/>
        <end position="21"/>
    </location>
</feature>
<name>A0A132AK91_SARSC</name>
<accession>A0A132AK91</accession>
<proteinExistence type="predicted"/>
<dbReference type="EMBL" id="JXLN01017108">
    <property type="protein sequence ID" value="KPM11406.1"/>
    <property type="molecule type" value="Genomic_DNA"/>
</dbReference>
<dbReference type="VEuPathDB" id="VectorBase:SSCA006232"/>
<evidence type="ECO:0000313" key="2">
    <source>
        <dbReference type="EMBL" id="KPM11406.1"/>
    </source>
</evidence>
<dbReference type="OrthoDB" id="19606at2759"/>
<feature type="compositionally biased region" description="Low complexity" evidence="1">
    <location>
        <begin position="82"/>
        <end position="91"/>
    </location>
</feature>